<dbReference type="InterPro" id="IPR038253">
    <property type="entry name" value="SRP68_N_sf"/>
</dbReference>
<dbReference type="GO" id="GO:0008312">
    <property type="term" value="F:7S RNA binding"/>
    <property type="evidence" value="ECO:0007669"/>
    <property type="project" value="InterPro"/>
</dbReference>
<evidence type="ECO:0000256" key="1">
    <source>
        <dbReference type="ARBA" id="ARBA00004240"/>
    </source>
</evidence>
<dbReference type="InterPro" id="IPR026258">
    <property type="entry name" value="SRP68"/>
</dbReference>
<keyword evidence="14" id="KW-1185">Reference proteome</keyword>
<evidence type="ECO:0000256" key="5">
    <source>
        <dbReference type="ARBA" id="ARBA00022490"/>
    </source>
</evidence>
<protein>
    <recommendedName>
        <fullName evidence="11 12">Signal recognition particle subunit SRP68</fullName>
        <shortName evidence="12">SRP68</shortName>
    </recommendedName>
</protein>
<dbReference type="Proteomes" id="UP000053201">
    <property type="component" value="Unassembled WGS sequence"/>
</dbReference>
<proteinExistence type="inferred from homology"/>
<organism evidence="13 14">
    <name type="scientific">Spizellomyces punctatus (strain DAOM BR117)</name>
    <dbReference type="NCBI Taxonomy" id="645134"/>
    <lineage>
        <taxon>Eukaryota</taxon>
        <taxon>Fungi</taxon>
        <taxon>Fungi incertae sedis</taxon>
        <taxon>Chytridiomycota</taxon>
        <taxon>Chytridiomycota incertae sedis</taxon>
        <taxon>Chytridiomycetes</taxon>
        <taxon>Spizellomycetales</taxon>
        <taxon>Spizellomycetaceae</taxon>
        <taxon>Spizellomyces</taxon>
    </lineage>
</organism>
<dbReference type="OrthoDB" id="10255118at2759"/>
<evidence type="ECO:0000256" key="11">
    <source>
        <dbReference type="ARBA" id="ARBA00029498"/>
    </source>
</evidence>
<dbReference type="GO" id="GO:0005783">
    <property type="term" value="C:endoplasmic reticulum"/>
    <property type="evidence" value="ECO:0007669"/>
    <property type="project" value="UniProtKB-SubCell"/>
</dbReference>
<comment type="similarity">
    <text evidence="4 12">Belongs to the SRP68 family.</text>
</comment>
<keyword evidence="10 12" id="KW-0687">Ribonucleoprotein</keyword>
<dbReference type="AlphaFoldDB" id="A0A0L0HVT2"/>
<dbReference type="eggNOG" id="KOG2460">
    <property type="taxonomic scope" value="Eukaryota"/>
</dbReference>
<dbReference type="InterPro" id="IPR034652">
    <property type="entry name" value="SRP68-RBD"/>
</dbReference>
<keyword evidence="7 12" id="KW-0694">RNA-binding</keyword>
<dbReference type="GO" id="GO:0005047">
    <property type="term" value="F:signal recognition particle binding"/>
    <property type="evidence" value="ECO:0007669"/>
    <property type="project" value="InterPro"/>
</dbReference>
<keyword evidence="5 12" id="KW-0963">Cytoplasm</keyword>
<evidence type="ECO:0000313" key="14">
    <source>
        <dbReference type="Proteomes" id="UP000053201"/>
    </source>
</evidence>
<comment type="subcellular location">
    <subcellularLocation>
        <location evidence="2 12">Cytoplasm</location>
    </subcellularLocation>
    <subcellularLocation>
        <location evidence="1">Endoplasmic reticulum</location>
    </subcellularLocation>
    <subcellularLocation>
        <location evidence="3">Nucleus</location>
        <location evidence="3">Nucleolus</location>
    </subcellularLocation>
</comment>
<dbReference type="PANTHER" id="PTHR12860:SF0">
    <property type="entry name" value="SIGNAL RECOGNITION PARTICLE SUBUNIT SRP68"/>
    <property type="match status" value="1"/>
</dbReference>
<dbReference type="CDD" id="cd15481">
    <property type="entry name" value="SRP68-RBD"/>
    <property type="match status" value="1"/>
</dbReference>
<dbReference type="OMA" id="DERFIHI"/>
<dbReference type="GeneID" id="27684561"/>
<dbReference type="GO" id="GO:0006614">
    <property type="term" value="P:SRP-dependent cotranslational protein targeting to membrane"/>
    <property type="evidence" value="ECO:0007669"/>
    <property type="project" value="InterPro"/>
</dbReference>
<dbReference type="PIRSF" id="PIRSF038995">
    <property type="entry name" value="SRP68"/>
    <property type="match status" value="1"/>
</dbReference>
<dbReference type="InParanoid" id="A0A0L0HVT2"/>
<evidence type="ECO:0000256" key="3">
    <source>
        <dbReference type="ARBA" id="ARBA00004604"/>
    </source>
</evidence>
<evidence type="ECO:0000256" key="9">
    <source>
        <dbReference type="ARBA" id="ARBA00023242"/>
    </source>
</evidence>
<evidence type="ECO:0000256" key="2">
    <source>
        <dbReference type="ARBA" id="ARBA00004496"/>
    </source>
</evidence>
<gene>
    <name evidence="13" type="ORF">SPPG_00857</name>
</gene>
<dbReference type="GO" id="GO:0005730">
    <property type="term" value="C:nucleolus"/>
    <property type="evidence" value="ECO:0007669"/>
    <property type="project" value="UniProtKB-SubCell"/>
</dbReference>
<dbReference type="Pfam" id="PF16969">
    <property type="entry name" value="SRP68"/>
    <property type="match status" value="1"/>
</dbReference>
<keyword evidence="9" id="KW-0539">Nucleus</keyword>
<dbReference type="FunCoup" id="A0A0L0HVT2">
    <property type="interactions" value="659"/>
</dbReference>
<evidence type="ECO:0000256" key="12">
    <source>
        <dbReference type="PIRNR" id="PIRNR038995"/>
    </source>
</evidence>
<evidence type="ECO:0000313" key="13">
    <source>
        <dbReference type="EMBL" id="KND05197.1"/>
    </source>
</evidence>
<dbReference type="VEuPathDB" id="FungiDB:SPPG_00857"/>
<sequence>MDPMDTDAPTGALPLQPGELYLNVLALTNEARNMHGLRHQDYQRYRQFCANKVQRLRKGCNLVQAGAKRRFEKKPVTAEVVTGEKHLQLLLFEAERGWAYAMELKAEVRDEPRKRFHQVKRLKKAVEAAKRLHDICQNCQADNRTLLDVQAYAATMAGFLFFEQQRWEEALDKFATARVIYQRLAKAGTAQQEALCQSVIDSIDPSIRFCAYNLKIKGAQNLEISSLIEQTNESSRSELRSLEARVGSMLSDISSENNDGTFKIRWRGRIIPTRNEKLVEAISETVKTFEGLKGSTPRPILLDGTSDTAVLDAHFERFEKALASAAIALHLAKEDVKNDELATAKVKSSKGDQNSANLQLALAYVTFLRLSISIDRNLELIEVAKSKRHGQGRFLAKGMKKGAKPEDIVRFYDAIIQGLDDMKKFGVVDSDLALHSFLSAQSHMYKAQRATFIAQTYSSLDKHGEALALYERANEHVVHARAQAEGAARHDTGAGEDLLQLRDKILRTETDIRGGKIKEQGKWYLEQHQRGVSVDGISKGIQNIELNDGYGEIQAPVTSRLNTFISDFDGSNPNLIAIPPSFLPAPCKPLFFDIAYNGLDFPVSNIERRSTGLERRRRGESEEEEKAKGIMGVLSGLWGRK</sequence>
<keyword evidence="8 12" id="KW-0733">Signal recognition particle</keyword>
<dbReference type="GO" id="GO:0030942">
    <property type="term" value="F:endoplasmic reticulum signal peptide binding"/>
    <property type="evidence" value="ECO:0007669"/>
    <property type="project" value="InterPro"/>
</dbReference>
<dbReference type="GO" id="GO:0005786">
    <property type="term" value="C:signal recognition particle, endoplasmic reticulum targeting"/>
    <property type="evidence" value="ECO:0007669"/>
    <property type="project" value="UniProtKB-KW"/>
</dbReference>
<reference evidence="13 14" key="1">
    <citation type="submission" date="2009-08" db="EMBL/GenBank/DDBJ databases">
        <title>The Genome Sequence of Spizellomyces punctatus strain DAOM BR117.</title>
        <authorList>
            <consortium name="The Broad Institute Genome Sequencing Platform"/>
            <person name="Russ C."/>
            <person name="Cuomo C."/>
            <person name="Shea T."/>
            <person name="Young S.K."/>
            <person name="Zeng Q."/>
            <person name="Koehrsen M."/>
            <person name="Haas B."/>
            <person name="Borodovsky M."/>
            <person name="Guigo R."/>
            <person name="Alvarado L."/>
            <person name="Berlin A."/>
            <person name="Bochicchio J."/>
            <person name="Borenstein D."/>
            <person name="Chapman S."/>
            <person name="Chen Z."/>
            <person name="Engels R."/>
            <person name="Freedman E."/>
            <person name="Gellesch M."/>
            <person name="Goldberg J."/>
            <person name="Griggs A."/>
            <person name="Gujja S."/>
            <person name="Heiman D."/>
            <person name="Hepburn T."/>
            <person name="Howarth C."/>
            <person name="Jen D."/>
            <person name="Larson L."/>
            <person name="Lewis B."/>
            <person name="Mehta T."/>
            <person name="Park D."/>
            <person name="Pearson M."/>
            <person name="Roberts A."/>
            <person name="Saif S."/>
            <person name="Shenoy N."/>
            <person name="Sisk P."/>
            <person name="Stolte C."/>
            <person name="Sykes S."/>
            <person name="Thomson T."/>
            <person name="Walk T."/>
            <person name="White J."/>
            <person name="Yandava C."/>
            <person name="Burger G."/>
            <person name="Gray M.W."/>
            <person name="Holland P.W.H."/>
            <person name="King N."/>
            <person name="Lang F.B.F."/>
            <person name="Roger A.J."/>
            <person name="Ruiz-Trillo I."/>
            <person name="Lander E."/>
            <person name="Nusbaum C."/>
        </authorList>
    </citation>
    <scope>NUCLEOTIDE SEQUENCE [LARGE SCALE GENOMIC DNA]</scope>
    <source>
        <strain evidence="13 14">DAOM BR117</strain>
    </source>
</reference>
<dbReference type="STRING" id="645134.A0A0L0HVT2"/>
<accession>A0A0L0HVT2</accession>
<dbReference type="Gene3D" id="1.10.3450.40">
    <property type="entry name" value="Signal recognition particle, SRP68 subunit, RNA-binding domain"/>
    <property type="match status" value="1"/>
</dbReference>
<evidence type="ECO:0000256" key="4">
    <source>
        <dbReference type="ARBA" id="ARBA00009352"/>
    </source>
</evidence>
<dbReference type="PANTHER" id="PTHR12860">
    <property type="entry name" value="SIGNAL RECOGNITION PARTICLE 68 KDA PROTEIN"/>
    <property type="match status" value="1"/>
</dbReference>
<evidence type="ECO:0000256" key="7">
    <source>
        <dbReference type="ARBA" id="ARBA00022884"/>
    </source>
</evidence>
<evidence type="ECO:0000256" key="10">
    <source>
        <dbReference type="ARBA" id="ARBA00023274"/>
    </source>
</evidence>
<name>A0A0L0HVT2_SPIPD</name>
<dbReference type="RefSeq" id="XP_016613236.1">
    <property type="nucleotide sequence ID" value="XM_016749188.1"/>
</dbReference>
<keyword evidence="6" id="KW-0256">Endoplasmic reticulum</keyword>
<dbReference type="EMBL" id="KQ257450">
    <property type="protein sequence ID" value="KND05197.1"/>
    <property type="molecule type" value="Genomic_DNA"/>
</dbReference>
<evidence type="ECO:0000256" key="8">
    <source>
        <dbReference type="ARBA" id="ARBA00023135"/>
    </source>
</evidence>
<dbReference type="GO" id="GO:0005829">
    <property type="term" value="C:cytosol"/>
    <property type="evidence" value="ECO:0007669"/>
    <property type="project" value="UniProtKB-ARBA"/>
</dbReference>
<evidence type="ECO:0000256" key="6">
    <source>
        <dbReference type="ARBA" id="ARBA00022824"/>
    </source>
</evidence>
<dbReference type="FunFam" id="1.10.3450.40:FF:000001">
    <property type="entry name" value="Signal recognition particle subunit SRP68"/>
    <property type="match status" value="1"/>
</dbReference>
<comment type="function">
    <text evidence="12">Component of the signal recognition particle (SRP) complex, a ribonucleoprotein complex that mediates the cotranslational targeting of secretory and membrane proteins to the endoplasmic reticulum (ER). The SRP complex interacts with the signal sequence in nascent secretory and membrane proteins and directs them to the membrane of the ER.</text>
</comment>